<evidence type="ECO:0000313" key="5">
    <source>
        <dbReference type="EMBL" id="OAM87773.1"/>
    </source>
</evidence>
<evidence type="ECO:0000256" key="1">
    <source>
        <dbReference type="ARBA" id="ARBA00010833"/>
    </source>
</evidence>
<comment type="caution">
    <text evidence="5">The sequence shown here is derived from an EMBL/GenBank/DDBJ whole genome shotgun (WGS) entry which is preliminary data.</text>
</comment>
<comment type="similarity">
    <text evidence="1">Belongs to the glycosyl hydrolase 63 family.</text>
</comment>
<dbReference type="OrthoDB" id="9798687at2"/>
<keyword evidence="2" id="KW-0378">Hydrolase</keyword>
<dbReference type="InterPro" id="IPR012341">
    <property type="entry name" value="6hp_glycosidase-like_sf"/>
</dbReference>
<feature type="domain" description="Mannosylglycerate hydrolase MGH1-like glycoside hydrolase" evidence="4">
    <location>
        <begin position="271"/>
        <end position="613"/>
    </location>
</feature>
<dbReference type="GO" id="GO:0009311">
    <property type="term" value="P:oligosaccharide metabolic process"/>
    <property type="evidence" value="ECO:0007669"/>
    <property type="project" value="InterPro"/>
</dbReference>
<dbReference type="InterPro" id="IPR008928">
    <property type="entry name" value="6-hairpin_glycosidase_sf"/>
</dbReference>
<evidence type="ECO:0000256" key="2">
    <source>
        <dbReference type="ARBA" id="ARBA00022801"/>
    </source>
</evidence>
<protein>
    <recommendedName>
        <fullName evidence="4">Mannosylglycerate hydrolase MGH1-like glycoside hydrolase domain-containing protein</fullName>
    </recommendedName>
</protein>
<accession>A0A178ICL0</accession>
<dbReference type="AlphaFoldDB" id="A0A178ICL0"/>
<dbReference type="Pfam" id="PF22422">
    <property type="entry name" value="MGH1-like_GH"/>
    <property type="match status" value="1"/>
</dbReference>
<dbReference type="InterPro" id="IPR054491">
    <property type="entry name" value="MGH1-like_GH"/>
</dbReference>
<keyword evidence="3" id="KW-0326">Glycosidase</keyword>
<dbReference type="PANTHER" id="PTHR10412:SF11">
    <property type="entry name" value="MANNOSYL-OLIGOSACCHARIDE GLUCOSIDASE"/>
    <property type="match status" value="1"/>
</dbReference>
<evidence type="ECO:0000259" key="4">
    <source>
        <dbReference type="Pfam" id="PF22422"/>
    </source>
</evidence>
<keyword evidence="6" id="KW-1185">Reference proteome</keyword>
<dbReference type="Proteomes" id="UP000078486">
    <property type="component" value="Unassembled WGS sequence"/>
</dbReference>
<dbReference type="GO" id="GO:0006487">
    <property type="term" value="P:protein N-linked glycosylation"/>
    <property type="evidence" value="ECO:0007669"/>
    <property type="project" value="TreeGrafter"/>
</dbReference>
<dbReference type="STRING" id="1184151.AW736_20580"/>
<dbReference type="Gene3D" id="1.50.10.10">
    <property type="match status" value="1"/>
</dbReference>
<dbReference type="RefSeq" id="WP_068772185.1">
    <property type="nucleotide sequence ID" value="NZ_CP109796.1"/>
</dbReference>
<name>A0A178ICL0_9BACT</name>
<evidence type="ECO:0000313" key="6">
    <source>
        <dbReference type="Proteomes" id="UP000078486"/>
    </source>
</evidence>
<evidence type="ECO:0000256" key="3">
    <source>
        <dbReference type="ARBA" id="ARBA00023295"/>
    </source>
</evidence>
<proteinExistence type="inferred from homology"/>
<dbReference type="EMBL" id="LRRQ01000157">
    <property type="protein sequence ID" value="OAM87773.1"/>
    <property type="molecule type" value="Genomic_DNA"/>
</dbReference>
<dbReference type="GO" id="GO:0004573">
    <property type="term" value="F:Glc3Man9GlcNAc2 oligosaccharide glucosidase activity"/>
    <property type="evidence" value="ECO:0007669"/>
    <property type="project" value="InterPro"/>
</dbReference>
<sequence>MNHPYINYEKELFPSAGWNTWSTRSALAHVLMPAALAVELSFCHYGMLHVISSASFGIRQRGATAGVRLSGVDIKTQPEGLEPGRHAYDGSYTSLTVVMGETRIRVESARVGDDGLVILVTPVGKFPLRPVSMIAEGSFLWNRPGCIVQTGPDCWRAHGMARGDVHIYCTGKRIRDPNAGHRSPYWVLELSGPAGIAAGGAPRTLDEIGRIIAKARAAEDAAHRRYGRLAELHAAYQACLAWNTFYEPAHERVITTSSRPWNVLRLGYGLFCWDTFTFAWMQAPDAPELARNSIREVFREMVDGEFIPNVANGSGRRSWDRSQPPLAGLTMLAIHEMAPDRGFLAAIFPALLAWNRWWDRARRNPRGLLSWGSHPFPPRIGDLAERLQPNTGRGAALESGMDNSPMYDDAPFDTRTHLMALSDVGLASLYITDCQALALLASELGLAAEASETTERAAFYTKNIAALWNPDAGVYQNRRTDTGEFSPRLSPTVFYPMLAGVATGEQSRSMVDNFLLHPEKFWGDWVLPSVPRDDPAFPEQLYWRGRVWPVLNFLVYLGLKRAGHNAAAAMLAERSRILFEQNWREHSGAFENYSAITGRATEEKFCDPMYAWSGLLVFMQLMEQKKVPIPSLLVADKPAAAPDRAPQR</sequence>
<dbReference type="SUPFAM" id="SSF48208">
    <property type="entry name" value="Six-hairpin glycosidases"/>
    <property type="match status" value="1"/>
</dbReference>
<gene>
    <name evidence="5" type="ORF">AW736_20580</name>
</gene>
<organism evidence="5 6">
    <name type="scientific">Termitidicoccus mucosus</name>
    <dbReference type="NCBI Taxonomy" id="1184151"/>
    <lineage>
        <taxon>Bacteria</taxon>
        <taxon>Pseudomonadati</taxon>
        <taxon>Verrucomicrobiota</taxon>
        <taxon>Opitutia</taxon>
        <taxon>Opitutales</taxon>
        <taxon>Opitutaceae</taxon>
        <taxon>Termitidicoccus</taxon>
    </lineage>
</organism>
<dbReference type="InterPro" id="IPR004888">
    <property type="entry name" value="Glycoside_hydrolase_63"/>
</dbReference>
<reference evidence="5 6" key="1">
    <citation type="submission" date="2016-01" db="EMBL/GenBank/DDBJ databases">
        <title>High potential of lignocellulose degradation of a new Verrucomicrobia species.</title>
        <authorList>
            <person name="Wang Y."/>
            <person name="Shi Y."/>
            <person name="Qiu Z."/>
            <person name="Liu S."/>
            <person name="Yang H."/>
        </authorList>
    </citation>
    <scope>NUCLEOTIDE SEQUENCE [LARGE SCALE GENOMIC DNA]</scope>
    <source>
        <strain evidence="5 6">TSB47</strain>
    </source>
</reference>
<dbReference type="PANTHER" id="PTHR10412">
    <property type="entry name" value="MANNOSYL-OLIGOSACCHARIDE GLUCOSIDASE"/>
    <property type="match status" value="1"/>
</dbReference>